<feature type="chain" id="PRO_5043661797" description="UDP-glycosyltransferase" evidence="1">
    <location>
        <begin position="22"/>
        <end position="135"/>
    </location>
</feature>
<keyword evidence="1" id="KW-0732">Signal</keyword>
<dbReference type="EMBL" id="CAKOGL010000019">
    <property type="protein sequence ID" value="CAH2098385.1"/>
    <property type="molecule type" value="Genomic_DNA"/>
</dbReference>
<organism evidence="2 3">
    <name type="scientific">Euphydryas editha</name>
    <name type="common">Edith's checkerspot</name>
    <dbReference type="NCBI Taxonomy" id="104508"/>
    <lineage>
        <taxon>Eukaryota</taxon>
        <taxon>Metazoa</taxon>
        <taxon>Ecdysozoa</taxon>
        <taxon>Arthropoda</taxon>
        <taxon>Hexapoda</taxon>
        <taxon>Insecta</taxon>
        <taxon>Pterygota</taxon>
        <taxon>Neoptera</taxon>
        <taxon>Endopterygota</taxon>
        <taxon>Lepidoptera</taxon>
        <taxon>Glossata</taxon>
        <taxon>Ditrysia</taxon>
        <taxon>Papilionoidea</taxon>
        <taxon>Nymphalidae</taxon>
        <taxon>Nymphalinae</taxon>
        <taxon>Euphydryas</taxon>
    </lineage>
</organism>
<dbReference type="AlphaFoldDB" id="A0AAU9UL36"/>
<evidence type="ECO:0000313" key="2">
    <source>
        <dbReference type="EMBL" id="CAH2098385.1"/>
    </source>
</evidence>
<evidence type="ECO:0000256" key="1">
    <source>
        <dbReference type="SAM" id="SignalP"/>
    </source>
</evidence>
<feature type="signal peptide" evidence="1">
    <location>
        <begin position="1"/>
        <end position="21"/>
    </location>
</feature>
<evidence type="ECO:0008006" key="4">
    <source>
        <dbReference type="Google" id="ProtNLM"/>
    </source>
</evidence>
<sequence>MTRILVFITVLLISCLEEIKSAKILAIFPTPSISHRVVFRPLINELARRGHELTVITTDPVYPTGQTPKNLTEIDVHDLSYKLWKEELEKRNVVKKPHPNNQATFIHQIMLKIVTTQMENKEIKDIINKKKGYFD</sequence>
<proteinExistence type="predicted"/>
<accession>A0AAU9UL36</accession>
<protein>
    <recommendedName>
        <fullName evidence="4">UDP-glycosyltransferase</fullName>
    </recommendedName>
</protein>
<keyword evidence="3" id="KW-1185">Reference proteome</keyword>
<comment type="caution">
    <text evidence="2">The sequence shown here is derived from an EMBL/GenBank/DDBJ whole genome shotgun (WGS) entry which is preliminary data.</text>
</comment>
<dbReference type="PROSITE" id="PS51257">
    <property type="entry name" value="PROKAR_LIPOPROTEIN"/>
    <property type="match status" value="1"/>
</dbReference>
<name>A0AAU9UL36_EUPED</name>
<evidence type="ECO:0000313" key="3">
    <source>
        <dbReference type="Proteomes" id="UP001153954"/>
    </source>
</evidence>
<gene>
    <name evidence="2" type="ORF">EEDITHA_LOCUS13501</name>
</gene>
<dbReference type="SUPFAM" id="SSF53756">
    <property type="entry name" value="UDP-Glycosyltransferase/glycogen phosphorylase"/>
    <property type="match status" value="1"/>
</dbReference>
<reference evidence="2" key="1">
    <citation type="submission" date="2022-03" db="EMBL/GenBank/DDBJ databases">
        <authorList>
            <person name="Tunstrom K."/>
        </authorList>
    </citation>
    <scope>NUCLEOTIDE SEQUENCE</scope>
</reference>
<dbReference type="Proteomes" id="UP001153954">
    <property type="component" value="Unassembled WGS sequence"/>
</dbReference>